<organism evidence="1 2">
    <name type="scientific">Gossypium stocksii</name>
    <dbReference type="NCBI Taxonomy" id="47602"/>
    <lineage>
        <taxon>Eukaryota</taxon>
        <taxon>Viridiplantae</taxon>
        <taxon>Streptophyta</taxon>
        <taxon>Embryophyta</taxon>
        <taxon>Tracheophyta</taxon>
        <taxon>Spermatophyta</taxon>
        <taxon>Magnoliopsida</taxon>
        <taxon>eudicotyledons</taxon>
        <taxon>Gunneridae</taxon>
        <taxon>Pentapetalae</taxon>
        <taxon>rosids</taxon>
        <taxon>malvids</taxon>
        <taxon>Malvales</taxon>
        <taxon>Malvaceae</taxon>
        <taxon>Malvoideae</taxon>
        <taxon>Gossypium</taxon>
    </lineage>
</organism>
<protein>
    <submittedName>
        <fullName evidence="1">Uncharacterized protein</fullName>
    </submittedName>
</protein>
<dbReference type="EMBL" id="JAIQCV010000004">
    <property type="protein sequence ID" value="KAH1107120.1"/>
    <property type="molecule type" value="Genomic_DNA"/>
</dbReference>
<dbReference type="Proteomes" id="UP000828251">
    <property type="component" value="Unassembled WGS sequence"/>
</dbReference>
<keyword evidence="2" id="KW-1185">Reference proteome</keyword>
<sequence>MFEMLSRVDFVIGVTSGLQSGSKFVMLEAEREETKINNHKVSESIRTGVMEENLMIFSLKNETVIEVRKGTSLLERKVVEAVNGDVGVRRRDVRVKGKGLIGNFGLKSIGRVLLPNNGGSGFVSKKNTNGFGMGVLLGRVGNEDILGQKNFKTVPLMTNSDKLKHAPFRANEIELHGTIS</sequence>
<dbReference type="AlphaFoldDB" id="A0A9D3W362"/>
<dbReference type="OrthoDB" id="1001345at2759"/>
<reference evidence="1 2" key="1">
    <citation type="journal article" date="2021" name="Plant Biotechnol. J.">
        <title>Multi-omics assisted identification of the key and species-specific regulatory components of drought-tolerant mechanisms in Gossypium stocksii.</title>
        <authorList>
            <person name="Yu D."/>
            <person name="Ke L."/>
            <person name="Zhang D."/>
            <person name="Wu Y."/>
            <person name="Sun Y."/>
            <person name="Mei J."/>
            <person name="Sun J."/>
            <person name="Sun Y."/>
        </authorList>
    </citation>
    <scope>NUCLEOTIDE SEQUENCE [LARGE SCALE GENOMIC DNA]</scope>
    <source>
        <strain evidence="2">cv. E1</strain>
        <tissue evidence="1">Leaf</tissue>
    </source>
</reference>
<comment type="caution">
    <text evidence="1">The sequence shown here is derived from an EMBL/GenBank/DDBJ whole genome shotgun (WGS) entry which is preliminary data.</text>
</comment>
<gene>
    <name evidence="1" type="ORF">J1N35_010888</name>
</gene>
<evidence type="ECO:0000313" key="1">
    <source>
        <dbReference type="EMBL" id="KAH1107120.1"/>
    </source>
</evidence>
<name>A0A9D3W362_9ROSI</name>
<accession>A0A9D3W362</accession>
<proteinExistence type="predicted"/>
<evidence type="ECO:0000313" key="2">
    <source>
        <dbReference type="Proteomes" id="UP000828251"/>
    </source>
</evidence>